<dbReference type="PANTHER" id="PTHR30346:SF28">
    <property type="entry name" value="HTH-TYPE TRANSCRIPTIONAL REGULATOR CYNR"/>
    <property type="match status" value="1"/>
</dbReference>
<name>A0A193GKC9_9BORD</name>
<dbReference type="Pfam" id="PF00126">
    <property type="entry name" value="HTH_1"/>
    <property type="match status" value="1"/>
</dbReference>
<dbReference type="RefSeq" id="WP_066663269.1">
    <property type="nucleotide sequence ID" value="NZ_CBCSCL010000015.1"/>
</dbReference>
<keyword evidence="4" id="KW-0804">Transcription</keyword>
<dbReference type="Proteomes" id="UP000091926">
    <property type="component" value="Chromosome"/>
</dbReference>
<proteinExistence type="inferred from homology"/>
<dbReference type="SUPFAM" id="SSF46785">
    <property type="entry name" value="Winged helix' DNA-binding domain"/>
    <property type="match status" value="1"/>
</dbReference>
<evidence type="ECO:0000313" key="6">
    <source>
        <dbReference type="EMBL" id="ANN79714.1"/>
    </source>
</evidence>
<feature type="domain" description="HTH lysR-type" evidence="5">
    <location>
        <begin position="1"/>
        <end position="57"/>
    </location>
</feature>
<keyword evidence="7" id="KW-1185">Reference proteome</keyword>
<dbReference type="InterPro" id="IPR036388">
    <property type="entry name" value="WH-like_DNA-bd_sf"/>
</dbReference>
<comment type="similarity">
    <text evidence="1">Belongs to the LysR transcriptional regulatory family.</text>
</comment>
<dbReference type="PRINTS" id="PR00039">
    <property type="entry name" value="HTHLYSR"/>
</dbReference>
<evidence type="ECO:0000256" key="3">
    <source>
        <dbReference type="ARBA" id="ARBA00023125"/>
    </source>
</evidence>
<organism evidence="6 7">
    <name type="scientific">Bordetella flabilis</name>
    <dbReference type="NCBI Taxonomy" id="463014"/>
    <lineage>
        <taxon>Bacteria</taxon>
        <taxon>Pseudomonadati</taxon>
        <taxon>Pseudomonadota</taxon>
        <taxon>Betaproteobacteria</taxon>
        <taxon>Burkholderiales</taxon>
        <taxon>Alcaligenaceae</taxon>
        <taxon>Bordetella</taxon>
    </lineage>
</organism>
<dbReference type="GO" id="GO:0032993">
    <property type="term" value="C:protein-DNA complex"/>
    <property type="evidence" value="ECO:0007669"/>
    <property type="project" value="TreeGrafter"/>
</dbReference>
<dbReference type="FunFam" id="1.10.10.10:FF:000001">
    <property type="entry name" value="LysR family transcriptional regulator"/>
    <property type="match status" value="1"/>
</dbReference>
<dbReference type="PROSITE" id="PS50931">
    <property type="entry name" value="HTH_LYSR"/>
    <property type="match status" value="1"/>
</dbReference>
<dbReference type="InterPro" id="IPR005119">
    <property type="entry name" value="LysR_subst-bd"/>
</dbReference>
<accession>A0A193GKC9</accession>
<dbReference type="EMBL" id="CP016172">
    <property type="protein sequence ID" value="ANN79714.1"/>
    <property type="molecule type" value="Genomic_DNA"/>
</dbReference>
<evidence type="ECO:0000259" key="5">
    <source>
        <dbReference type="PROSITE" id="PS50931"/>
    </source>
</evidence>
<dbReference type="InterPro" id="IPR036390">
    <property type="entry name" value="WH_DNA-bd_sf"/>
</dbReference>
<dbReference type="OrthoDB" id="9803735at2"/>
<dbReference type="Pfam" id="PF03466">
    <property type="entry name" value="LysR_substrate"/>
    <property type="match status" value="1"/>
</dbReference>
<dbReference type="KEGG" id="bfz:BAU07_23650"/>
<keyword evidence="2" id="KW-0805">Transcription regulation</keyword>
<dbReference type="PANTHER" id="PTHR30346">
    <property type="entry name" value="TRANSCRIPTIONAL DUAL REGULATOR HCAR-RELATED"/>
    <property type="match status" value="1"/>
</dbReference>
<keyword evidence="3" id="KW-0238">DNA-binding</keyword>
<reference evidence="6 7" key="1">
    <citation type="submission" date="2016-06" db="EMBL/GenBank/DDBJ databases">
        <title>Complete genome sequences of Bordetella bronchialis and Bordetella flabilis.</title>
        <authorList>
            <person name="LiPuma J.J."/>
            <person name="Spilker T."/>
        </authorList>
    </citation>
    <scope>NUCLEOTIDE SEQUENCE [LARGE SCALE GENOMIC DNA]</scope>
    <source>
        <strain evidence="6 7">AU10664</strain>
    </source>
</reference>
<dbReference type="SUPFAM" id="SSF53850">
    <property type="entry name" value="Periplasmic binding protein-like II"/>
    <property type="match status" value="1"/>
</dbReference>
<dbReference type="Gene3D" id="3.40.190.290">
    <property type="match status" value="1"/>
</dbReference>
<dbReference type="Gene3D" id="1.10.10.10">
    <property type="entry name" value="Winged helix-like DNA-binding domain superfamily/Winged helix DNA-binding domain"/>
    <property type="match status" value="1"/>
</dbReference>
<dbReference type="InterPro" id="IPR000847">
    <property type="entry name" value="LysR_HTH_N"/>
</dbReference>
<dbReference type="STRING" id="463014.BAU07_23650"/>
<gene>
    <name evidence="6" type="ORF">BAU07_23650</name>
</gene>
<protein>
    <submittedName>
        <fullName evidence="6">LysR family transcriptional regulator</fullName>
    </submittedName>
</protein>
<dbReference type="GO" id="GO:0003677">
    <property type="term" value="F:DNA binding"/>
    <property type="evidence" value="ECO:0007669"/>
    <property type="project" value="UniProtKB-KW"/>
</dbReference>
<evidence type="ECO:0000256" key="4">
    <source>
        <dbReference type="ARBA" id="ARBA00023163"/>
    </source>
</evidence>
<sequence>MLAEFHTFVAVAREGSFTGAGRRLGLTQSAVSAQIRRLEEFVGVALFDRTARSAVLNTAGREILAQTEDVLALVDRMVTQAGAGHVTGSLRVAAIASVQQDLLVRALRAFRAEFPDVSVRIVPGVSLALLGQVDAAEVDLAVLIRPPFNLPPELSWQPLLAEPMVLAVPAAMADMSWRDALATQPFIRYERASFGGRLVHAFLRRHRIAVHEAVELDEIDAIANLVRAGLGVALMPHARHMDTAGLRLVPLGAAGFEREIGVVIRRSADPAGVAARMAACLQAAMAPEEGAAAVP</sequence>
<evidence type="ECO:0000256" key="2">
    <source>
        <dbReference type="ARBA" id="ARBA00023015"/>
    </source>
</evidence>
<evidence type="ECO:0000256" key="1">
    <source>
        <dbReference type="ARBA" id="ARBA00009437"/>
    </source>
</evidence>
<dbReference type="GO" id="GO:0003700">
    <property type="term" value="F:DNA-binding transcription factor activity"/>
    <property type="evidence" value="ECO:0007669"/>
    <property type="project" value="InterPro"/>
</dbReference>
<evidence type="ECO:0000313" key="7">
    <source>
        <dbReference type="Proteomes" id="UP000091926"/>
    </source>
</evidence>
<dbReference type="AlphaFoldDB" id="A0A193GKC9"/>